<keyword evidence="1" id="KW-0547">Nucleotide-binding</keyword>
<dbReference type="Gene3D" id="3.40.50.300">
    <property type="entry name" value="P-loop containing nucleotide triphosphate hydrolases"/>
    <property type="match status" value="1"/>
</dbReference>
<dbReference type="SUPFAM" id="SSF52540">
    <property type="entry name" value="P-loop containing nucleoside triphosphate hydrolases"/>
    <property type="match status" value="1"/>
</dbReference>
<comment type="caution">
    <text evidence="4">The sequence shown here is derived from an EMBL/GenBank/DDBJ whole genome shotgun (WGS) entry which is preliminary data.</text>
</comment>
<gene>
    <name evidence="4" type="ORF">ETD83_38620</name>
</gene>
<name>A0A5C4IZL7_9ACTN</name>
<dbReference type="PANTHER" id="PTHR43038:SF7">
    <property type="entry name" value="ABC TRANSPORT SYSTEM ATP-BINDING PROTEIN"/>
    <property type="match status" value="1"/>
</dbReference>
<evidence type="ECO:0000256" key="1">
    <source>
        <dbReference type="ARBA" id="ARBA00022741"/>
    </source>
</evidence>
<dbReference type="EMBL" id="VCKW01000380">
    <property type="protein sequence ID" value="TMQ89730.1"/>
    <property type="molecule type" value="Genomic_DNA"/>
</dbReference>
<dbReference type="CDD" id="cd03230">
    <property type="entry name" value="ABC_DR_subfamily_A"/>
    <property type="match status" value="1"/>
</dbReference>
<dbReference type="Proteomes" id="UP000309174">
    <property type="component" value="Unassembled WGS sequence"/>
</dbReference>
<dbReference type="InterPro" id="IPR027417">
    <property type="entry name" value="P-loop_NTPase"/>
</dbReference>
<dbReference type="GO" id="GO:0005524">
    <property type="term" value="F:ATP binding"/>
    <property type="evidence" value="ECO:0007669"/>
    <property type="project" value="UniProtKB-KW"/>
</dbReference>
<dbReference type="AlphaFoldDB" id="A0A5C4IZL7"/>
<dbReference type="Pfam" id="PF00005">
    <property type="entry name" value="ABC_tran"/>
    <property type="match status" value="1"/>
</dbReference>
<protein>
    <submittedName>
        <fullName evidence="4">ABC transporter ATP-binding protein</fullName>
    </submittedName>
</protein>
<evidence type="ECO:0000313" key="4">
    <source>
        <dbReference type="EMBL" id="TMQ89730.1"/>
    </source>
</evidence>
<dbReference type="RefSeq" id="WP_138650142.1">
    <property type="nucleotide sequence ID" value="NZ_VCKW01000380.1"/>
</dbReference>
<dbReference type="PROSITE" id="PS50893">
    <property type="entry name" value="ABC_TRANSPORTER_2"/>
    <property type="match status" value="1"/>
</dbReference>
<dbReference type="GO" id="GO:0016887">
    <property type="term" value="F:ATP hydrolysis activity"/>
    <property type="evidence" value="ECO:0007669"/>
    <property type="project" value="InterPro"/>
</dbReference>
<dbReference type="InterPro" id="IPR003593">
    <property type="entry name" value="AAA+_ATPase"/>
</dbReference>
<sequence length="286" mass="31063">MSSGRPWGAYDLTVDYGRTNALRDVTLEVPERQVSAVVGGDGAGKTTLLRALAGAVRPRSGTISAPARRQIGFMPTDTGAWRELTVAENMEFVGAAHRLRGKDLRTRRDELLEAAGLEKYLDRRAGALSGGMRHKLAFSLAMLHKPRLLILDEPSTGVDPVSRVDLWRLIAQSAVDGAAVAMSTTYLDEAERCSSVLVLDQGRTLQSGTPDEIIANSPGTITTTRKPTDPELAWRRGRMFHSWHPGAAHEGEQPISPDMEDAVVAAALHHLTQRNTNGSDLRKDAQ</sequence>
<accession>A0A5C4IZL7</accession>
<reference evidence="4 5" key="1">
    <citation type="submission" date="2019-05" db="EMBL/GenBank/DDBJ databases">
        <title>Draft genome sequence of Actinomadura sp. 14C53.</title>
        <authorList>
            <person name="Saricaoglu S."/>
            <person name="Isik K."/>
        </authorList>
    </citation>
    <scope>NUCLEOTIDE SEQUENCE [LARGE SCALE GENOMIC DNA]</scope>
    <source>
        <strain evidence="4 5">14C53</strain>
    </source>
</reference>
<evidence type="ECO:0000256" key="2">
    <source>
        <dbReference type="ARBA" id="ARBA00022840"/>
    </source>
</evidence>
<dbReference type="PANTHER" id="PTHR43038">
    <property type="entry name" value="ATP-BINDING CASSETTE, SUB-FAMILY H, MEMBER 1"/>
    <property type="match status" value="1"/>
</dbReference>
<dbReference type="SMART" id="SM00382">
    <property type="entry name" value="AAA"/>
    <property type="match status" value="1"/>
</dbReference>
<dbReference type="InterPro" id="IPR003439">
    <property type="entry name" value="ABC_transporter-like_ATP-bd"/>
</dbReference>
<proteinExistence type="predicted"/>
<feature type="domain" description="ABC transporter" evidence="3">
    <location>
        <begin position="7"/>
        <end position="226"/>
    </location>
</feature>
<organism evidence="4 5">
    <name type="scientific">Actinomadura soli</name>
    <dbReference type="NCBI Taxonomy" id="2508997"/>
    <lineage>
        <taxon>Bacteria</taxon>
        <taxon>Bacillati</taxon>
        <taxon>Actinomycetota</taxon>
        <taxon>Actinomycetes</taxon>
        <taxon>Streptosporangiales</taxon>
        <taxon>Thermomonosporaceae</taxon>
        <taxon>Actinomadura</taxon>
    </lineage>
</organism>
<keyword evidence="2 4" id="KW-0067">ATP-binding</keyword>
<dbReference type="OrthoDB" id="9804819at2"/>
<keyword evidence="5" id="KW-1185">Reference proteome</keyword>
<evidence type="ECO:0000259" key="3">
    <source>
        <dbReference type="PROSITE" id="PS50893"/>
    </source>
</evidence>
<evidence type="ECO:0000313" key="5">
    <source>
        <dbReference type="Proteomes" id="UP000309174"/>
    </source>
</evidence>